<dbReference type="Gene3D" id="1.20.58.1000">
    <property type="entry name" value="Metal-sensitive repressor, helix protomer"/>
    <property type="match status" value="1"/>
</dbReference>
<sequence>MLDQKLKKRSIHRAKIIRGQLDGLIRAIEKEIYCPDLLGQSLSIQRSLKSLDAFLLENHLRTHVKRQMGRKGEEEKAVKELIKVYTLSNK</sequence>
<dbReference type="Proteomes" id="UP000034371">
    <property type="component" value="Unassembled WGS sequence"/>
</dbReference>
<name>A0A0G0ZBB4_9BACT</name>
<dbReference type="GO" id="GO:0003677">
    <property type="term" value="F:DNA binding"/>
    <property type="evidence" value="ECO:0007669"/>
    <property type="project" value="InterPro"/>
</dbReference>
<comment type="caution">
    <text evidence="1">The sequence shown here is derived from an EMBL/GenBank/DDBJ whole genome shotgun (WGS) entry which is preliminary data.</text>
</comment>
<evidence type="ECO:0008006" key="3">
    <source>
        <dbReference type="Google" id="ProtNLM"/>
    </source>
</evidence>
<gene>
    <name evidence="1" type="ORF">UU78_C0088G0004</name>
</gene>
<reference evidence="1 2" key="1">
    <citation type="journal article" date="2015" name="Nature">
        <title>rRNA introns, odd ribosomes, and small enigmatic genomes across a large radiation of phyla.</title>
        <authorList>
            <person name="Brown C.T."/>
            <person name="Hug L.A."/>
            <person name="Thomas B.C."/>
            <person name="Sharon I."/>
            <person name="Castelle C.J."/>
            <person name="Singh A."/>
            <person name="Wilkins M.J."/>
            <person name="Williams K.H."/>
            <person name="Banfield J.F."/>
        </authorList>
    </citation>
    <scope>NUCLEOTIDE SEQUENCE [LARGE SCALE GENOMIC DNA]</scope>
</reference>
<accession>A0A0G0ZBB4</accession>
<dbReference type="InterPro" id="IPR038390">
    <property type="entry name" value="Metal_Tscrpt_repr_sf"/>
</dbReference>
<proteinExistence type="predicted"/>
<dbReference type="Pfam" id="PF02583">
    <property type="entry name" value="Trns_repr_metal"/>
    <property type="match status" value="1"/>
</dbReference>
<evidence type="ECO:0000313" key="1">
    <source>
        <dbReference type="EMBL" id="KKS19351.1"/>
    </source>
</evidence>
<dbReference type="AlphaFoldDB" id="A0A0G0ZBB4"/>
<dbReference type="InterPro" id="IPR003735">
    <property type="entry name" value="Metal_Tscrpt_repr"/>
</dbReference>
<dbReference type="EMBL" id="LCBY01000088">
    <property type="protein sequence ID" value="KKS19351.1"/>
    <property type="molecule type" value="Genomic_DNA"/>
</dbReference>
<protein>
    <recommendedName>
        <fullName evidence="3">Metal-sensitive transcriptional regulator</fullName>
    </recommendedName>
</protein>
<dbReference type="GO" id="GO:0046872">
    <property type="term" value="F:metal ion binding"/>
    <property type="evidence" value="ECO:0007669"/>
    <property type="project" value="InterPro"/>
</dbReference>
<evidence type="ECO:0000313" key="2">
    <source>
        <dbReference type="Proteomes" id="UP000034371"/>
    </source>
</evidence>
<dbReference type="PANTHER" id="PTHR33677">
    <property type="entry name" value="TRANSCRIPTIONAL REPRESSOR FRMR-RELATED"/>
    <property type="match status" value="1"/>
</dbReference>
<dbReference type="GO" id="GO:0045892">
    <property type="term" value="P:negative regulation of DNA-templated transcription"/>
    <property type="evidence" value="ECO:0007669"/>
    <property type="project" value="UniProtKB-ARBA"/>
</dbReference>
<organism evidence="1 2">
    <name type="scientific">Candidatus Roizmanbacteria bacterium GW2011_GWC2_41_7</name>
    <dbReference type="NCBI Taxonomy" id="1618487"/>
    <lineage>
        <taxon>Bacteria</taxon>
        <taxon>Candidatus Roizmaniibacteriota</taxon>
    </lineage>
</organism>